<keyword evidence="5" id="KW-0539">Nucleus</keyword>
<dbReference type="Proteomes" id="UP000245771">
    <property type="component" value="Unassembled WGS sequence"/>
</dbReference>
<dbReference type="AlphaFoldDB" id="A0A316VNJ1"/>
<sequence length="386" mass="43382">MNGHRLEEEPVLRARARDVRTVASLLRPIALTKICQVNVSEAGLQVVTEINGVLQANAYIGSGLFDEYVYNPPAEDIHEWDDDETGSSSQAPITTFDVSLETWLQCLNIYNTAAGVVTNPSNNSKIALGRDADARKTPFVRGRTIVEMIYAGQGHPLILEIKDGKVTTRCELATYFTGELEVTEIPFLPERVVGQVIITSRRLTEALLSIDNSCRNVTFEFMGDSRDKDGSTSALPQTPTRRNRQSCNASTTIPTMIDEDDGQEIADTRRMYENEVGKEMMRITAEGDHGSVELDFPNKQRVFESFMLKYACKFTYSFSNIQHCLRALQTSLKCSIRIEDQGMMSMQCLFPDRPLYERDSQEDEQAGPERKGFVELRMLSVTEEAM</sequence>
<dbReference type="EMBL" id="KZ819602">
    <property type="protein sequence ID" value="PWN37983.1"/>
    <property type="molecule type" value="Genomic_DNA"/>
</dbReference>
<dbReference type="PANTHER" id="PTHR10870:SF0">
    <property type="entry name" value="CELL CYCLE CHECKPOINT PROTEIN RAD1"/>
    <property type="match status" value="1"/>
</dbReference>
<evidence type="ECO:0000256" key="1">
    <source>
        <dbReference type="ARBA" id="ARBA00004123"/>
    </source>
</evidence>
<comment type="subcellular location">
    <subcellularLocation>
        <location evidence="1">Nucleus</location>
    </subcellularLocation>
</comment>
<comment type="similarity">
    <text evidence="2">Belongs to the rad1 family.</text>
</comment>
<feature type="compositionally biased region" description="Polar residues" evidence="6">
    <location>
        <begin position="231"/>
        <end position="254"/>
    </location>
</feature>
<evidence type="ECO:0000256" key="3">
    <source>
        <dbReference type="ARBA" id="ARBA00022763"/>
    </source>
</evidence>
<dbReference type="OrthoDB" id="337581at2759"/>
<dbReference type="PRINTS" id="PR01245">
    <property type="entry name" value="RAD1REC1"/>
</dbReference>
<dbReference type="GeneID" id="37020157"/>
<dbReference type="InParanoid" id="A0A316VNJ1"/>
<reference evidence="7 8" key="1">
    <citation type="journal article" date="2018" name="Mol. Biol. Evol.">
        <title>Broad Genomic Sampling Reveals a Smut Pathogenic Ancestry of the Fungal Clade Ustilaginomycotina.</title>
        <authorList>
            <person name="Kijpornyongpan T."/>
            <person name="Mondo S.J."/>
            <person name="Barry K."/>
            <person name="Sandor L."/>
            <person name="Lee J."/>
            <person name="Lipzen A."/>
            <person name="Pangilinan J."/>
            <person name="LaButti K."/>
            <person name="Hainaut M."/>
            <person name="Henrissat B."/>
            <person name="Grigoriev I.V."/>
            <person name="Spatafora J.W."/>
            <person name="Aime M.C."/>
        </authorList>
    </citation>
    <scope>NUCLEOTIDE SEQUENCE [LARGE SCALE GENOMIC DNA]</scope>
    <source>
        <strain evidence="7 8">MCA 3882</strain>
    </source>
</reference>
<evidence type="ECO:0000313" key="8">
    <source>
        <dbReference type="Proteomes" id="UP000245771"/>
    </source>
</evidence>
<dbReference type="GO" id="GO:0030896">
    <property type="term" value="C:checkpoint clamp complex"/>
    <property type="evidence" value="ECO:0007669"/>
    <property type="project" value="TreeGrafter"/>
</dbReference>
<feature type="region of interest" description="Disordered" evidence="6">
    <location>
        <begin position="226"/>
        <end position="255"/>
    </location>
</feature>
<dbReference type="Pfam" id="PF02144">
    <property type="entry name" value="Rad1"/>
    <property type="match status" value="2"/>
</dbReference>
<keyword evidence="4" id="KW-0234">DNA repair</keyword>
<dbReference type="GO" id="GO:0000077">
    <property type="term" value="P:DNA damage checkpoint signaling"/>
    <property type="evidence" value="ECO:0007669"/>
    <property type="project" value="InterPro"/>
</dbReference>
<name>A0A316VNJ1_9BASI</name>
<accession>A0A316VNJ1</accession>
<evidence type="ECO:0000256" key="6">
    <source>
        <dbReference type="SAM" id="MobiDB-lite"/>
    </source>
</evidence>
<protein>
    <recommendedName>
        <fullName evidence="9">Rad1-domain-containing protein</fullName>
    </recommendedName>
</protein>
<dbReference type="Gene3D" id="3.70.10.10">
    <property type="match status" value="1"/>
</dbReference>
<dbReference type="InterPro" id="IPR003021">
    <property type="entry name" value="Rad1_Rec1_Rad17"/>
</dbReference>
<evidence type="ECO:0008006" key="9">
    <source>
        <dbReference type="Google" id="ProtNLM"/>
    </source>
</evidence>
<dbReference type="PANTHER" id="PTHR10870">
    <property type="entry name" value="CELL CYCLE CHECKPOINT PROTEIN RAD1"/>
    <property type="match status" value="1"/>
</dbReference>
<gene>
    <name evidence="7" type="ORF">FA14DRAFT_159768</name>
</gene>
<proteinExistence type="inferred from homology"/>
<dbReference type="FunCoup" id="A0A316VNJ1">
    <property type="interactions" value="486"/>
</dbReference>
<dbReference type="RefSeq" id="XP_025358285.1">
    <property type="nucleotide sequence ID" value="XM_025498376.1"/>
</dbReference>
<dbReference type="GO" id="GO:0006281">
    <property type="term" value="P:DNA repair"/>
    <property type="evidence" value="ECO:0007669"/>
    <property type="project" value="UniProtKB-KW"/>
</dbReference>
<evidence type="ECO:0000313" key="7">
    <source>
        <dbReference type="EMBL" id="PWN37983.1"/>
    </source>
</evidence>
<evidence type="ECO:0000256" key="4">
    <source>
        <dbReference type="ARBA" id="ARBA00023204"/>
    </source>
</evidence>
<organism evidence="7 8">
    <name type="scientific">Meira miltonrushii</name>
    <dbReference type="NCBI Taxonomy" id="1280837"/>
    <lineage>
        <taxon>Eukaryota</taxon>
        <taxon>Fungi</taxon>
        <taxon>Dikarya</taxon>
        <taxon>Basidiomycota</taxon>
        <taxon>Ustilaginomycotina</taxon>
        <taxon>Exobasidiomycetes</taxon>
        <taxon>Exobasidiales</taxon>
        <taxon>Brachybasidiaceae</taxon>
        <taxon>Meira</taxon>
    </lineage>
</organism>
<evidence type="ECO:0000256" key="2">
    <source>
        <dbReference type="ARBA" id="ARBA00010991"/>
    </source>
</evidence>
<evidence type="ECO:0000256" key="5">
    <source>
        <dbReference type="ARBA" id="ARBA00023242"/>
    </source>
</evidence>
<keyword evidence="3" id="KW-0227">DNA damage</keyword>
<keyword evidence="8" id="KW-1185">Reference proteome</keyword>
<dbReference type="STRING" id="1280837.A0A316VNJ1"/>